<dbReference type="SUPFAM" id="SSF46689">
    <property type="entry name" value="Homeodomain-like"/>
    <property type="match status" value="1"/>
</dbReference>
<dbReference type="InterPro" id="IPR016220">
    <property type="entry name" value="Me-P-triester_DNA_alkyl-Trfase"/>
</dbReference>
<gene>
    <name evidence="8" type="ORF">SAMN04490355_101691</name>
</gene>
<dbReference type="InterPro" id="IPR020449">
    <property type="entry name" value="Tscrpt_reg_AraC-type_HTH"/>
</dbReference>
<name>A0A1I4KAS4_9FIRM</name>
<dbReference type="PROSITE" id="PS01124">
    <property type="entry name" value="HTH_ARAC_FAMILY_2"/>
    <property type="match status" value="1"/>
</dbReference>
<dbReference type="PIRSF" id="PIRSF000408">
    <property type="entry name" value="Alkyltransferas_AdaA"/>
    <property type="match status" value="1"/>
</dbReference>
<dbReference type="InterPro" id="IPR004026">
    <property type="entry name" value="Ada_DNA_repair_Zn-bd"/>
</dbReference>
<keyword evidence="2" id="KW-0489">Methyltransferase</keyword>
<dbReference type="GO" id="GO:0008168">
    <property type="term" value="F:methyltransferase activity"/>
    <property type="evidence" value="ECO:0007669"/>
    <property type="project" value="UniProtKB-KW"/>
</dbReference>
<keyword evidence="6" id="KW-0804">Transcription</keyword>
<dbReference type="RefSeq" id="WP_090936527.1">
    <property type="nucleotide sequence ID" value="NZ_FOTS01000016.1"/>
</dbReference>
<dbReference type="Gene3D" id="3.40.10.10">
    <property type="entry name" value="DNA Methylphosphotriester Repair Domain"/>
    <property type="match status" value="1"/>
</dbReference>
<dbReference type="PRINTS" id="PR00032">
    <property type="entry name" value="HTHARAC"/>
</dbReference>
<dbReference type="PANTHER" id="PTHR43280:SF2">
    <property type="entry name" value="HTH-TYPE TRANSCRIPTIONAL REGULATOR EXSA"/>
    <property type="match status" value="1"/>
</dbReference>
<evidence type="ECO:0000256" key="2">
    <source>
        <dbReference type="ARBA" id="ARBA00022603"/>
    </source>
</evidence>
<dbReference type="Gene3D" id="1.10.10.60">
    <property type="entry name" value="Homeodomain-like"/>
    <property type="match status" value="2"/>
</dbReference>
<comment type="cofactor">
    <cofactor evidence="1">
        <name>Zn(2+)</name>
        <dbReference type="ChEBI" id="CHEBI:29105"/>
    </cofactor>
</comment>
<protein>
    <submittedName>
        <fullName evidence="8">Transcriptional regulator, AraC family</fullName>
    </submittedName>
</protein>
<keyword evidence="2" id="KW-0808">Transferase</keyword>
<dbReference type="AlphaFoldDB" id="A0A1I4KAS4"/>
<organism evidence="8 9">
    <name type="scientific">Pelosinus propionicus DSM 13327</name>
    <dbReference type="NCBI Taxonomy" id="1123291"/>
    <lineage>
        <taxon>Bacteria</taxon>
        <taxon>Bacillati</taxon>
        <taxon>Bacillota</taxon>
        <taxon>Negativicutes</taxon>
        <taxon>Selenomonadales</taxon>
        <taxon>Sporomusaceae</taxon>
        <taxon>Pelosinus</taxon>
    </lineage>
</organism>
<evidence type="ECO:0000259" key="7">
    <source>
        <dbReference type="PROSITE" id="PS01124"/>
    </source>
</evidence>
<evidence type="ECO:0000256" key="3">
    <source>
        <dbReference type="ARBA" id="ARBA00023015"/>
    </source>
</evidence>
<reference evidence="9" key="1">
    <citation type="submission" date="2016-10" db="EMBL/GenBank/DDBJ databases">
        <authorList>
            <person name="Varghese N."/>
            <person name="Submissions S."/>
        </authorList>
    </citation>
    <scope>NUCLEOTIDE SEQUENCE [LARGE SCALE GENOMIC DNA]</scope>
    <source>
        <strain evidence="9">DSM 13327</strain>
    </source>
</reference>
<dbReference type="SMART" id="SM00342">
    <property type="entry name" value="HTH_ARAC"/>
    <property type="match status" value="1"/>
</dbReference>
<dbReference type="GO" id="GO:0008270">
    <property type="term" value="F:zinc ion binding"/>
    <property type="evidence" value="ECO:0007669"/>
    <property type="project" value="InterPro"/>
</dbReference>
<dbReference type="InterPro" id="IPR035451">
    <property type="entry name" value="Ada-like_dom_sf"/>
</dbReference>
<dbReference type="Proteomes" id="UP000199520">
    <property type="component" value="Unassembled WGS sequence"/>
</dbReference>
<dbReference type="EMBL" id="FOTS01000016">
    <property type="protein sequence ID" value="SFL75769.1"/>
    <property type="molecule type" value="Genomic_DNA"/>
</dbReference>
<evidence type="ECO:0000313" key="9">
    <source>
        <dbReference type="Proteomes" id="UP000199520"/>
    </source>
</evidence>
<dbReference type="PANTHER" id="PTHR43280">
    <property type="entry name" value="ARAC-FAMILY TRANSCRIPTIONAL REGULATOR"/>
    <property type="match status" value="1"/>
</dbReference>
<dbReference type="GO" id="GO:0043565">
    <property type="term" value="F:sequence-specific DNA binding"/>
    <property type="evidence" value="ECO:0007669"/>
    <property type="project" value="InterPro"/>
</dbReference>
<evidence type="ECO:0000256" key="1">
    <source>
        <dbReference type="ARBA" id="ARBA00001947"/>
    </source>
</evidence>
<keyword evidence="3" id="KW-0805">Transcription regulation</keyword>
<dbReference type="SUPFAM" id="SSF57884">
    <property type="entry name" value="Ada DNA repair protein, N-terminal domain (N-Ada 10)"/>
    <property type="match status" value="1"/>
</dbReference>
<dbReference type="GO" id="GO:0003700">
    <property type="term" value="F:DNA-binding transcription factor activity"/>
    <property type="evidence" value="ECO:0007669"/>
    <property type="project" value="InterPro"/>
</dbReference>
<keyword evidence="9" id="KW-1185">Reference proteome</keyword>
<dbReference type="Pfam" id="PF12833">
    <property type="entry name" value="HTH_18"/>
    <property type="match status" value="1"/>
</dbReference>
<dbReference type="Pfam" id="PF02805">
    <property type="entry name" value="Ada_Zn_binding"/>
    <property type="match status" value="1"/>
</dbReference>
<keyword evidence="4" id="KW-0238">DNA-binding</keyword>
<dbReference type="InterPro" id="IPR018060">
    <property type="entry name" value="HTH_AraC"/>
</dbReference>
<sequence length="187" mass="21774">MTALTTEEKWKAVVGCDHSYDGRFFYGVKTTGIFCRPSCKSKEPKRSNVEFFDEIKDAYAYGLRPCKRCRPDLKEFCPVLDIIEKIKEIFDAHFADKDRLTAEVKKLGISQNHCIHLFRQQFQMTPVEYMNKLRVEQAKQMLVSTELTIVHIALACGFRSLSTFYECFKKYVGFPPKKYREQSSAHS</sequence>
<evidence type="ECO:0000256" key="6">
    <source>
        <dbReference type="ARBA" id="ARBA00023163"/>
    </source>
</evidence>
<evidence type="ECO:0000256" key="4">
    <source>
        <dbReference type="ARBA" id="ARBA00023125"/>
    </source>
</evidence>
<dbReference type="GO" id="GO:0006281">
    <property type="term" value="P:DNA repair"/>
    <property type="evidence" value="ECO:0007669"/>
    <property type="project" value="InterPro"/>
</dbReference>
<evidence type="ECO:0000256" key="5">
    <source>
        <dbReference type="ARBA" id="ARBA00023159"/>
    </source>
</evidence>
<keyword evidence="5" id="KW-0010">Activator</keyword>
<dbReference type="GO" id="GO:0032259">
    <property type="term" value="P:methylation"/>
    <property type="evidence" value="ECO:0007669"/>
    <property type="project" value="UniProtKB-KW"/>
</dbReference>
<accession>A0A1I4KAS4</accession>
<feature type="domain" description="HTH araC/xylS-type" evidence="7">
    <location>
        <begin position="84"/>
        <end position="182"/>
    </location>
</feature>
<dbReference type="STRING" id="1123291.SAMN04490355_101691"/>
<dbReference type="InterPro" id="IPR009057">
    <property type="entry name" value="Homeodomain-like_sf"/>
</dbReference>
<evidence type="ECO:0000313" key="8">
    <source>
        <dbReference type="EMBL" id="SFL75769.1"/>
    </source>
</evidence>
<proteinExistence type="predicted"/>
<dbReference type="OrthoDB" id="9783680at2"/>